<organism evidence="1 2">
    <name type="scientific">Trichostrongylus colubriformis</name>
    <name type="common">Black scour worm</name>
    <dbReference type="NCBI Taxonomy" id="6319"/>
    <lineage>
        <taxon>Eukaryota</taxon>
        <taxon>Metazoa</taxon>
        <taxon>Ecdysozoa</taxon>
        <taxon>Nematoda</taxon>
        <taxon>Chromadorea</taxon>
        <taxon>Rhabditida</taxon>
        <taxon>Rhabditina</taxon>
        <taxon>Rhabditomorpha</taxon>
        <taxon>Strongyloidea</taxon>
        <taxon>Trichostrongylidae</taxon>
        <taxon>Trichostrongylus</taxon>
    </lineage>
</organism>
<dbReference type="EMBL" id="WIXE01003614">
    <property type="protein sequence ID" value="KAK5983781.1"/>
    <property type="molecule type" value="Genomic_DNA"/>
</dbReference>
<reference evidence="1 2" key="1">
    <citation type="submission" date="2019-10" db="EMBL/GenBank/DDBJ databases">
        <title>Assembly and Annotation for the nematode Trichostrongylus colubriformis.</title>
        <authorList>
            <person name="Martin J."/>
        </authorList>
    </citation>
    <scope>NUCLEOTIDE SEQUENCE [LARGE SCALE GENOMIC DNA]</scope>
    <source>
        <strain evidence="1">G859</strain>
        <tissue evidence="1">Whole worm</tissue>
    </source>
</reference>
<keyword evidence="2" id="KW-1185">Reference proteome</keyword>
<protein>
    <submittedName>
        <fullName evidence="1">Uncharacterized protein</fullName>
    </submittedName>
</protein>
<accession>A0AAN8FNZ1</accession>
<dbReference type="Proteomes" id="UP001331761">
    <property type="component" value="Unassembled WGS sequence"/>
</dbReference>
<sequence>MFRCDEVGVKGLTDVLRKKSIALREVEAASVETVKKAIMAELADELRETEADHVITTAIELCQTNLKGANYYEKLRSCFTSNLLTPHKFKRKGMASKQQLRRFLEETLGFFPRGLIGEKNSSMLVDTILDEIVSWKPTEVLEIPNTRLRTLDCDSCRALRSREIKLSREVHVIQRELLKRIAEFLTGLLLKTLL</sequence>
<proteinExistence type="predicted"/>
<comment type="caution">
    <text evidence="1">The sequence shown here is derived from an EMBL/GenBank/DDBJ whole genome shotgun (WGS) entry which is preliminary data.</text>
</comment>
<dbReference type="AlphaFoldDB" id="A0AAN8FNZ1"/>
<gene>
    <name evidence="1" type="ORF">GCK32_016565</name>
</gene>
<name>A0AAN8FNZ1_TRICO</name>
<evidence type="ECO:0000313" key="1">
    <source>
        <dbReference type="EMBL" id="KAK5983781.1"/>
    </source>
</evidence>
<evidence type="ECO:0000313" key="2">
    <source>
        <dbReference type="Proteomes" id="UP001331761"/>
    </source>
</evidence>